<keyword evidence="1" id="KW-0812">Transmembrane</keyword>
<keyword evidence="1" id="KW-0472">Membrane</keyword>
<evidence type="ECO:0000313" key="2">
    <source>
        <dbReference type="EMBL" id="KAK2162469.1"/>
    </source>
</evidence>
<name>A0AAD9K049_9ANNE</name>
<evidence type="ECO:0008006" key="4">
    <source>
        <dbReference type="Google" id="ProtNLM"/>
    </source>
</evidence>
<dbReference type="EMBL" id="JAODUP010000098">
    <property type="protein sequence ID" value="KAK2162469.1"/>
    <property type="molecule type" value="Genomic_DNA"/>
</dbReference>
<feature type="transmembrane region" description="Helical" evidence="1">
    <location>
        <begin position="87"/>
        <end position="108"/>
    </location>
</feature>
<feature type="transmembrane region" description="Helical" evidence="1">
    <location>
        <begin position="178"/>
        <end position="197"/>
    </location>
</feature>
<comment type="caution">
    <text evidence="2">The sequence shown here is derived from an EMBL/GenBank/DDBJ whole genome shotgun (WGS) entry which is preliminary data.</text>
</comment>
<keyword evidence="3" id="KW-1185">Reference proteome</keyword>
<organism evidence="2 3">
    <name type="scientific">Paralvinella palmiformis</name>
    <dbReference type="NCBI Taxonomy" id="53620"/>
    <lineage>
        <taxon>Eukaryota</taxon>
        <taxon>Metazoa</taxon>
        <taxon>Spiralia</taxon>
        <taxon>Lophotrochozoa</taxon>
        <taxon>Annelida</taxon>
        <taxon>Polychaeta</taxon>
        <taxon>Sedentaria</taxon>
        <taxon>Canalipalpata</taxon>
        <taxon>Terebellida</taxon>
        <taxon>Terebelliformia</taxon>
        <taxon>Alvinellidae</taxon>
        <taxon>Paralvinella</taxon>
    </lineage>
</organism>
<proteinExistence type="predicted"/>
<evidence type="ECO:0000313" key="3">
    <source>
        <dbReference type="Proteomes" id="UP001208570"/>
    </source>
</evidence>
<reference evidence="2" key="1">
    <citation type="journal article" date="2023" name="Mol. Biol. Evol.">
        <title>Third-Generation Sequencing Reveals the Adaptive Role of the Epigenome in Three Deep-Sea Polychaetes.</title>
        <authorList>
            <person name="Perez M."/>
            <person name="Aroh O."/>
            <person name="Sun Y."/>
            <person name="Lan Y."/>
            <person name="Juniper S.K."/>
            <person name="Young C.R."/>
            <person name="Angers B."/>
            <person name="Qian P.Y."/>
        </authorList>
    </citation>
    <scope>NUCLEOTIDE SEQUENCE</scope>
    <source>
        <strain evidence="2">P08H-3</strain>
    </source>
</reference>
<feature type="transmembrane region" description="Helical" evidence="1">
    <location>
        <begin position="50"/>
        <end position="67"/>
    </location>
</feature>
<keyword evidence="1" id="KW-1133">Transmembrane helix</keyword>
<dbReference type="AlphaFoldDB" id="A0AAD9K049"/>
<evidence type="ECO:0000256" key="1">
    <source>
        <dbReference type="SAM" id="Phobius"/>
    </source>
</evidence>
<feature type="transmembrane region" description="Helical" evidence="1">
    <location>
        <begin position="239"/>
        <end position="260"/>
    </location>
</feature>
<gene>
    <name evidence="2" type="ORF">LSH36_98g05058</name>
</gene>
<accession>A0AAD9K049</accession>
<sequence length="329" mass="36362">MWLERFGDVDVLVLYIFSAFCGLILLLGIIAILVPCCIPHVNAYAPGGTMDFNVIIGGRLLALTILIRGIKPVWASESTLRILCQFYPAALLIGLTLFIGGLTVKGFTIYFYKWYKKPSALTDEWKPNLAIWGLLIATGVVSVVWCMLFTPHLTEVSNQEYICYNRASDFEWKVGTSVVHATLLLFAVVIAPMQFVLSRSRNTPCSPESTALSIVVVNTLLSVVAGLCVYFLYPASTTVMYAITGGIGLWMILFADVAMLTAKVIVAKKEAVNVESDLDDDERYDVIKEEAVSGETKGLSTKTTNYEYINMNRILERVEAGDPDIKILD</sequence>
<protein>
    <recommendedName>
        <fullName evidence="4">G-protein coupled receptors family 3 profile domain-containing protein</fullName>
    </recommendedName>
</protein>
<feature type="transmembrane region" description="Helical" evidence="1">
    <location>
        <begin position="209"/>
        <end position="233"/>
    </location>
</feature>
<feature type="transmembrane region" description="Helical" evidence="1">
    <location>
        <begin position="12"/>
        <end position="38"/>
    </location>
</feature>
<dbReference type="Proteomes" id="UP001208570">
    <property type="component" value="Unassembled WGS sequence"/>
</dbReference>
<feature type="transmembrane region" description="Helical" evidence="1">
    <location>
        <begin position="129"/>
        <end position="150"/>
    </location>
</feature>